<dbReference type="EMBL" id="QTSX02006449">
    <property type="protein sequence ID" value="KAJ9054397.1"/>
    <property type="molecule type" value="Genomic_DNA"/>
</dbReference>
<keyword evidence="2" id="KW-1185">Reference proteome</keyword>
<accession>A0ACC2RWD3</accession>
<name>A0ACC2RWD3_9FUNG</name>
<gene>
    <name evidence="1" type="ORF">DSO57_1015213</name>
</gene>
<dbReference type="Proteomes" id="UP001165960">
    <property type="component" value="Unassembled WGS sequence"/>
</dbReference>
<sequence>MKLLLKVDASNAKVVCKECREKHLKCNRGIPRCANCMASGLACNRDNARESLVRSKVPGLGIIIRTTNVIPITWMQALNTQKGGWYIQYFNRRCLMPFELALPKPTEGSEIERLRLRGLQLASQPQIEPASSQTEFPMDSIVTLLQKAKEMFFLSFNPFCPLFSEEGFLSKPRSMTLVKIVLQIGLERMEQDDFTKAAILENNLTITDLKNLPTCLDTLQCLLLLYFGITTPSLRKGTVDLSQFMKRYFSLMGFFIPSRCLERTLAVQMFHYTSFHVSVGQILIEARFNWFEASSDHLKRNLLKHRPSFLNRPSDFIHYITSQSTYHSYTTVVSAYKTYERALQGKTPSNVYRTILHNHLVHLKKNFLWGWTHLTNLAPPKGYMLLLNKSRLMLALRYHADYILIAKLGLHIPVNPLDPISKVPRIREITDFSRLGLNMAIRNINLASTIMSPYSDAEFFRIRTILTSVAFIMAHCKVVKSEYGQADPLYKAICQAAECLKRAQANPSSRSSALFYLKLLSILANQNNLSFDL</sequence>
<organism evidence="1 2">
    <name type="scientific">Entomophthora muscae</name>
    <dbReference type="NCBI Taxonomy" id="34485"/>
    <lineage>
        <taxon>Eukaryota</taxon>
        <taxon>Fungi</taxon>
        <taxon>Fungi incertae sedis</taxon>
        <taxon>Zoopagomycota</taxon>
        <taxon>Entomophthoromycotina</taxon>
        <taxon>Entomophthoromycetes</taxon>
        <taxon>Entomophthorales</taxon>
        <taxon>Entomophthoraceae</taxon>
        <taxon>Entomophthora</taxon>
    </lineage>
</organism>
<evidence type="ECO:0000313" key="1">
    <source>
        <dbReference type="EMBL" id="KAJ9054397.1"/>
    </source>
</evidence>
<proteinExistence type="predicted"/>
<reference evidence="1" key="1">
    <citation type="submission" date="2022-04" db="EMBL/GenBank/DDBJ databases">
        <title>Genome of the entomopathogenic fungus Entomophthora muscae.</title>
        <authorList>
            <person name="Elya C."/>
            <person name="Lovett B.R."/>
            <person name="Lee E."/>
            <person name="Macias A.M."/>
            <person name="Hajek A.E."/>
            <person name="De Bivort B.L."/>
            <person name="Kasson M.T."/>
            <person name="De Fine Licht H.H."/>
            <person name="Stajich J.E."/>
        </authorList>
    </citation>
    <scope>NUCLEOTIDE SEQUENCE</scope>
    <source>
        <strain evidence="1">Berkeley</strain>
    </source>
</reference>
<comment type="caution">
    <text evidence="1">The sequence shown here is derived from an EMBL/GenBank/DDBJ whole genome shotgun (WGS) entry which is preliminary data.</text>
</comment>
<protein>
    <submittedName>
        <fullName evidence="1">Uncharacterized protein</fullName>
    </submittedName>
</protein>
<evidence type="ECO:0000313" key="2">
    <source>
        <dbReference type="Proteomes" id="UP001165960"/>
    </source>
</evidence>